<evidence type="ECO:0000256" key="1">
    <source>
        <dbReference type="SAM" id="MobiDB-lite"/>
    </source>
</evidence>
<evidence type="ECO:0000313" key="3">
    <source>
        <dbReference type="EMBL" id="KAB5593966.1"/>
    </source>
</evidence>
<feature type="transmembrane region" description="Helical" evidence="2">
    <location>
        <begin position="50"/>
        <end position="69"/>
    </location>
</feature>
<feature type="region of interest" description="Disordered" evidence="1">
    <location>
        <begin position="78"/>
        <end position="159"/>
    </location>
</feature>
<protein>
    <recommendedName>
        <fullName evidence="5">Transmembrane protein</fullName>
    </recommendedName>
</protein>
<dbReference type="Proteomes" id="UP000383932">
    <property type="component" value="Unassembled WGS sequence"/>
</dbReference>
<sequence>MISVMTLPRALAAIAIILSYVPGVRARRCYRNRIGRLQCNGLSRGARIGIAIGIAIFLLSLIALIICILHNRRRRLQRSSGLPPPVMGGPPYEKPVQQPDMYQPYPDGAGQEGQYNYAAPSHSIAAPQFPTPTYQGGGYIPANGPPQTYAPPSEPPPAK</sequence>
<keyword evidence="2" id="KW-0472">Membrane</keyword>
<dbReference type="EMBL" id="SSOP01000027">
    <property type="protein sequence ID" value="KAB5593966.1"/>
    <property type="molecule type" value="Genomic_DNA"/>
</dbReference>
<evidence type="ECO:0000256" key="2">
    <source>
        <dbReference type="SAM" id="Phobius"/>
    </source>
</evidence>
<proteinExistence type="predicted"/>
<keyword evidence="4" id="KW-1185">Reference proteome</keyword>
<dbReference type="AlphaFoldDB" id="A0A5N5QS18"/>
<evidence type="ECO:0000313" key="4">
    <source>
        <dbReference type="Proteomes" id="UP000383932"/>
    </source>
</evidence>
<feature type="compositionally biased region" description="Pro residues" evidence="1">
    <location>
        <begin position="148"/>
        <end position="159"/>
    </location>
</feature>
<keyword evidence="2" id="KW-1133">Transmembrane helix</keyword>
<organism evidence="3 4">
    <name type="scientific">Ceratobasidium theobromae</name>
    <dbReference type="NCBI Taxonomy" id="1582974"/>
    <lineage>
        <taxon>Eukaryota</taxon>
        <taxon>Fungi</taxon>
        <taxon>Dikarya</taxon>
        <taxon>Basidiomycota</taxon>
        <taxon>Agaricomycotina</taxon>
        <taxon>Agaricomycetes</taxon>
        <taxon>Cantharellales</taxon>
        <taxon>Ceratobasidiaceae</taxon>
        <taxon>Ceratobasidium</taxon>
    </lineage>
</organism>
<keyword evidence="2" id="KW-0812">Transmembrane</keyword>
<evidence type="ECO:0008006" key="5">
    <source>
        <dbReference type="Google" id="ProtNLM"/>
    </source>
</evidence>
<reference evidence="3 4" key="1">
    <citation type="journal article" date="2019" name="Fungal Biol. Biotechnol.">
        <title>Draft genome sequence of fastidious pathogen Ceratobasidium theobromae, which causes vascular-streak dieback in Theobroma cacao.</title>
        <authorList>
            <person name="Ali S.S."/>
            <person name="Asman A."/>
            <person name="Shao J."/>
            <person name="Firmansyah A.P."/>
            <person name="Susilo A.W."/>
            <person name="Rosmana A."/>
            <person name="McMahon P."/>
            <person name="Junaid M."/>
            <person name="Guest D."/>
            <person name="Kheng T.Y."/>
            <person name="Meinhardt L.W."/>
            <person name="Bailey B.A."/>
        </authorList>
    </citation>
    <scope>NUCLEOTIDE SEQUENCE [LARGE SCALE GENOMIC DNA]</scope>
    <source>
        <strain evidence="3 4">CT2</strain>
    </source>
</reference>
<gene>
    <name evidence="3" type="ORF">CTheo_2567</name>
</gene>
<accession>A0A5N5QS18</accession>
<comment type="caution">
    <text evidence="3">The sequence shown here is derived from an EMBL/GenBank/DDBJ whole genome shotgun (WGS) entry which is preliminary data.</text>
</comment>
<name>A0A5N5QS18_9AGAM</name>